<feature type="region of interest" description="Disordered" evidence="1">
    <location>
        <begin position="1341"/>
        <end position="1384"/>
    </location>
</feature>
<feature type="compositionally biased region" description="Polar residues" evidence="1">
    <location>
        <begin position="885"/>
        <end position="897"/>
    </location>
</feature>
<feature type="region of interest" description="Disordered" evidence="1">
    <location>
        <begin position="598"/>
        <end position="618"/>
    </location>
</feature>
<organism evidence="2 3">
    <name type="scientific">Leishmania orientalis</name>
    <dbReference type="NCBI Taxonomy" id="2249476"/>
    <lineage>
        <taxon>Eukaryota</taxon>
        <taxon>Discoba</taxon>
        <taxon>Euglenozoa</taxon>
        <taxon>Kinetoplastea</taxon>
        <taxon>Metakinetoplastina</taxon>
        <taxon>Trypanosomatida</taxon>
        <taxon>Trypanosomatidae</taxon>
        <taxon>Leishmaniinae</taxon>
        <taxon>Leishmania</taxon>
    </lineage>
</organism>
<dbReference type="GeneID" id="92361260"/>
<sequence>MLGTTSPSTSAPLWRHHVQDHEDSLVRELMEASDVDAVLARMENDHFRHLSPIMRKLTSYDAAASAPQQLTPHHPSTAAAVPTSPRAGAPPPPPPPPEPSVSRTYGGGFDGSVDWDAQFSPSILQPAYSCAPRSCRAASPASNPYHIGLRDGDSTTRASPTARPPPPPPPPPPQTPSSLMYGAVAHDPLDAYRRPADGAAAAPSRLDHREVESRYHPTIDSWLWPDDQVRASCAARGEERPLSGSRVGPSATSQQVHVDPALNLNAAENGLQPPPTPSSPCPPSAGRLHGSPGARLPRVTTRMASVSPLFSASRACASAGDLHGLESASQSRIARQLQLLRNYRQLAELCSCTDSPRTDLFRSLPSEELARIQLEQLKGLAQREQSPITVNNNYYFDSGSGDRHGNNRRGSGIDGKRLRGDNSDPLGTGHVKPNTGTAPGNSRSASEALGAESHPQAAASRRPSGTSWLQRQRPPLLPLKRTVPLQSPQPSSGPDSPVATPPLSLRGGNLAPPSPSRSQRGRSHCNRLLDVHYTPTATTEEAGSSYAEDDEEADYAGDCMDNSGGEDDEDYDVNGAGYRRPPPRIIEREQHRRFPAANIGDDAFPSSTAGHTAQPPLVPTTSQLMHERQSSYSGDYANNQTLTNINEHSHNASSSATPGMRSGSAAFAPGGARSSVGGVPGSDGGRRSVSSAINVLAGEQELRNNAQWQSGGGRGAHEHRRTSQHLAETLPYSHQQMRSLSTTSSFAAQLGGGALTDPGASPEYLPLHDPRQGNREREGSVQGPPMSASRREGNTESRMRMSPTVEQRPTGESGTRGASASVPQSDLRRRERDDRSGTPRSRWKDETRRGWGRRGADSGDGSDVGSVRSGTCGSDSDDSACDTPGNPQLQTHSPRSSLQKKEQTSQRRNGCHGRSGEEVRARRRKDRVDPKQPSAKARARQEQRSRRAQGGSTGGGGARRYDKDSNVIGSVRSSASYSCSYTTSSDISDYVPGSYYSPIGTGHLRGSPRGTRGSKGSTGRRSRAGCGGRGGAFQALHGSRGRDGAMLGPHYGSAPAAAAAGAGGERRQILGSHGRRPAVARGGVPECLPGPHRGRGGGLSPQLVASQQQQQPQGGGFRPPVGVGARGPNAGMAGGSAGLASGMLHLPDGRAIPATSPEARWYQQAMRMMAAGAPGTHTRAPMTMQQMMGHNPSAGVYQSGVPYAAGPGGMPSALTPSPIKGGRAASPSAAGSNGPHIQPGLLYGSLLPKARPKTALVVVEDEHGRSHSVDPHGNASRTLLLERGSVCPVQAANSNSDSQVDVFPIVGGAINGSTNAGVLPLEWKSGGSGCVVGRSGHVPVAPRNKLSSHYATPGSQKGLKQPQQLPSQHLQQQPRRATVIAASSPAASALHLPCDAPAASAASFTQKPQQQQQGHHSLHTADADKCHSLFSHHSSLGGANAQQRYVSLQAPPQGAMHGHRESVLQQQQTPHGLSSRTAAARNANLQRFGIVPLQG</sequence>
<feature type="region of interest" description="Disordered" evidence="1">
    <location>
        <begin position="234"/>
        <end position="295"/>
    </location>
</feature>
<feature type="region of interest" description="Disordered" evidence="1">
    <location>
        <begin position="64"/>
        <end position="109"/>
    </location>
</feature>
<feature type="compositionally biased region" description="Basic and acidic residues" evidence="1">
    <location>
        <begin position="914"/>
        <end position="930"/>
    </location>
</feature>
<keyword evidence="3" id="KW-1185">Reference proteome</keyword>
<feature type="region of interest" description="Disordered" evidence="1">
    <location>
        <begin position="391"/>
        <end position="582"/>
    </location>
</feature>
<proteinExistence type="predicted"/>
<comment type="caution">
    <text evidence="2">The sequence shown here is derived from an EMBL/GenBank/DDBJ whole genome shotgun (WGS) entry which is preliminary data.</text>
</comment>
<feature type="region of interest" description="Disordered" evidence="1">
    <location>
        <begin position="1452"/>
        <end position="1477"/>
    </location>
</feature>
<evidence type="ECO:0000256" key="1">
    <source>
        <dbReference type="SAM" id="MobiDB-lite"/>
    </source>
</evidence>
<feature type="compositionally biased region" description="Polar residues" evidence="1">
    <location>
        <begin position="804"/>
        <end position="824"/>
    </location>
</feature>
<dbReference type="SMR" id="A0A836G9T9"/>
<dbReference type="EMBL" id="JAFHLR010000024">
    <property type="protein sequence ID" value="KAG5477987.1"/>
    <property type="molecule type" value="Genomic_DNA"/>
</dbReference>
<feature type="region of interest" description="Disordered" evidence="1">
    <location>
        <begin position="999"/>
        <end position="1049"/>
    </location>
</feature>
<feature type="compositionally biased region" description="Basic and acidic residues" evidence="1">
    <location>
        <begin position="789"/>
        <end position="799"/>
    </location>
</feature>
<evidence type="ECO:0000313" key="2">
    <source>
        <dbReference type="EMBL" id="KAG5477987.1"/>
    </source>
</evidence>
<reference evidence="3" key="2">
    <citation type="journal article" date="2021" name="Sci. Data">
        <title>Chromosome-scale genome sequencing, assembly and annotation of six genomes from subfamily Leishmaniinae.</title>
        <authorList>
            <person name="Almutairi H."/>
            <person name="Urbaniak M.D."/>
            <person name="Bates M.D."/>
            <person name="Jariyapan N."/>
            <person name="Kwakye-Nuako G."/>
            <person name="Thomaz Soccol V."/>
            <person name="Al-Salem W.S."/>
            <person name="Dillon R.J."/>
            <person name="Bates P.A."/>
            <person name="Gatherer D."/>
        </authorList>
    </citation>
    <scope>NUCLEOTIDE SEQUENCE [LARGE SCALE GENOMIC DNA]</scope>
</reference>
<feature type="region of interest" description="Disordered" evidence="1">
    <location>
        <begin position="1072"/>
        <end position="1134"/>
    </location>
</feature>
<feature type="region of interest" description="Disordered" evidence="1">
    <location>
        <begin position="1400"/>
        <end position="1420"/>
    </location>
</feature>
<feature type="region of interest" description="Disordered" evidence="1">
    <location>
        <begin position="749"/>
        <end position="965"/>
    </location>
</feature>
<feature type="compositionally biased region" description="Pro residues" evidence="1">
    <location>
        <begin position="272"/>
        <end position="283"/>
    </location>
</feature>
<feature type="compositionally biased region" description="Basic and acidic residues" evidence="1">
    <location>
        <begin position="826"/>
        <end position="857"/>
    </location>
</feature>
<feature type="compositionally biased region" description="Low complexity" evidence="1">
    <location>
        <begin position="484"/>
        <end position="497"/>
    </location>
</feature>
<feature type="compositionally biased region" description="Pro residues" evidence="1">
    <location>
        <begin position="162"/>
        <end position="175"/>
    </location>
</feature>
<feature type="compositionally biased region" description="Polar residues" evidence="1">
    <location>
        <begin position="1463"/>
        <end position="1477"/>
    </location>
</feature>
<feature type="region of interest" description="Disordered" evidence="1">
    <location>
        <begin position="648"/>
        <end position="688"/>
    </location>
</feature>
<dbReference type="Proteomes" id="UP000674143">
    <property type="component" value="Unassembled WGS sequence"/>
</dbReference>
<feature type="compositionally biased region" description="Low complexity" evidence="1">
    <location>
        <begin position="1359"/>
        <end position="1374"/>
    </location>
</feature>
<dbReference type="KEGG" id="loi:92361260"/>
<reference evidence="3" key="1">
    <citation type="journal article" date="2021" name="Microbiol. Resour. Announc.">
        <title>LGAAP: Leishmaniinae Genome Assembly and Annotation Pipeline.</title>
        <authorList>
            <person name="Almutairi H."/>
            <person name="Urbaniak M.D."/>
            <person name="Bates M.D."/>
            <person name="Jariyapan N."/>
            <person name="Kwakye-Nuako G."/>
            <person name="Thomaz-Soccol V."/>
            <person name="Al-Salem W.S."/>
            <person name="Dillon R.J."/>
            <person name="Bates P.A."/>
            <person name="Gatherer D."/>
        </authorList>
    </citation>
    <scope>NUCLEOTIDE SEQUENCE [LARGE SCALE GENOMIC DNA]</scope>
</reference>
<feature type="compositionally biased region" description="Basic and acidic residues" evidence="1">
    <location>
        <begin position="766"/>
        <end position="779"/>
    </location>
</feature>
<feature type="region of interest" description="Disordered" evidence="1">
    <location>
        <begin position="134"/>
        <end position="181"/>
    </location>
</feature>
<feature type="compositionally biased region" description="Low complexity" evidence="1">
    <location>
        <begin position="1101"/>
        <end position="1131"/>
    </location>
</feature>
<feature type="compositionally biased region" description="Low complexity" evidence="1">
    <location>
        <begin position="859"/>
        <end position="870"/>
    </location>
</feature>
<feature type="region of interest" description="Disordered" evidence="1">
    <location>
        <begin position="703"/>
        <end position="723"/>
    </location>
</feature>
<feature type="compositionally biased region" description="Low complexity" evidence="1">
    <location>
        <begin position="1005"/>
        <end position="1017"/>
    </location>
</feature>
<evidence type="ECO:0000313" key="3">
    <source>
        <dbReference type="Proteomes" id="UP000674143"/>
    </source>
</evidence>
<gene>
    <name evidence="2" type="ORF">LSCM4_05384</name>
</gene>
<feature type="compositionally biased region" description="Polar residues" evidence="1">
    <location>
        <begin position="1345"/>
        <end position="1355"/>
    </location>
</feature>
<feature type="compositionally biased region" description="Polar residues" evidence="1">
    <location>
        <begin position="434"/>
        <end position="445"/>
    </location>
</feature>
<protein>
    <submittedName>
        <fullName evidence="2">Uncharacterized protein</fullName>
    </submittedName>
</protein>
<name>A0A836G9T9_9TRYP</name>
<feature type="compositionally biased region" description="Pro residues" evidence="1">
    <location>
        <begin position="88"/>
        <end position="99"/>
    </location>
</feature>
<dbReference type="RefSeq" id="XP_067062894.1">
    <property type="nucleotide sequence ID" value="XM_067207326.1"/>
</dbReference>
<feature type="compositionally biased region" description="Polar residues" evidence="1">
    <location>
        <begin position="648"/>
        <end position="657"/>
    </location>
</feature>
<accession>A0A836G9T9</accession>